<dbReference type="GO" id="GO:0003677">
    <property type="term" value="F:DNA binding"/>
    <property type="evidence" value="ECO:0007669"/>
    <property type="project" value="InterPro"/>
</dbReference>
<name>A0A1G1V7T2_9BACT</name>
<reference evidence="1 2" key="1">
    <citation type="journal article" date="2016" name="Nat. Commun.">
        <title>Thousands of microbial genomes shed light on interconnected biogeochemical processes in an aquifer system.</title>
        <authorList>
            <person name="Anantharaman K."/>
            <person name="Brown C.T."/>
            <person name="Hug L.A."/>
            <person name="Sharon I."/>
            <person name="Castelle C.J."/>
            <person name="Probst A.J."/>
            <person name="Thomas B.C."/>
            <person name="Singh A."/>
            <person name="Wilkins M.J."/>
            <person name="Karaoz U."/>
            <person name="Brodie E.L."/>
            <person name="Williams K.H."/>
            <person name="Hubbard S.S."/>
            <person name="Banfield J.F."/>
        </authorList>
    </citation>
    <scope>NUCLEOTIDE SEQUENCE [LARGE SCALE GENOMIC DNA]</scope>
</reference>
<dbReference type="EMBL" id="MHBZ01000017">
    <property type="protein sequence ID" value="OGY11475.1"/>
    <property type="molecule type" value="Genomic_DNA"/>
</dbReference>
<dbReference type="InterPro" id="IPR010982">
    <property type="entry name" value="Lambda_DNA-bd_dom_sf"/>
</dbReference>
<comment type="caution">
    <text evidence="1">The sequence shown here is derived from an EMBL/GenBank/DDBJ whole genome shotgun (WGS) entry which is preliminary data.</text>
</comment>
<sequence>MITTGHTSLADLSVRLSRQIQEQQESSPGAPIQQANENLRKLGRAIWHLRKDLGMTVQELTTRARVSDPLLVYELEGGLRAAEQIDSDTLVRIAAQVGIDLQPDQVASFLS</sequence>
<accession>A0A1G1V7T2</accession>
<evidence type="ECO:0000313" key="1">
    <source>
        <dbReference type="EMBL" id="OGY11475.1"/>
    </source>
</evidence>
<evidence type="ECO:0000313" key="2">
    <source>
        <dbReference type="Proteomes" id="UP000178319"/>
    </source>
</evidence>
<dbReference type="Gene3D" id="1.10.260.40">
    <property type="entry name" value="lambda repressor-like DNA-binding domains"/>
    <property type="match status" value="1"/>
</dbReference>
<dbReference type="STRING" id="1797516.A3D26_04600"/>
<evidence type="ECO:0008006" key="3">
    <source>
        <dbReference type="Google" id="ProtNLM"/>
    </source>
</evidence>
<dbReference type="AlphaFoldDB" id="A0A1G1V7T2"/>
<dbReference type="SUPFAM" id="SSF47413">
    <property type="entry name" value="lambda repressor-like DNA-binding domains"/>
    <property type="match status" value="1"/>
</dbReference>
<organism evidence="1 2">
    <name type="scientific">Candidatus Blackburnbacteria bacterium RIFCSPHIGHO2_02_FULL_44_20</name>
    <dbReference type="NCBI Taxonomy" id="1797516"/>
    <lineage>
        <taxon>Bacteria</taxon>
        <taxon>Candidatus Blackburniibacteriota</taxon>
    </lineage>
</organism>
<proteinExistence type="predicted"/>
<dbReference type="Proteomes" id="UP000178319">
    <property type="component" value="Unassembled WGS sequence"/>
</dbReference>
<gene>
    <name evidence="1" type="ORF">A3D26_04600</name>
</gene>
<protein>
    <recommendedName>
        <fullName evidence="3">HTH cro/C1-type domain-containing protein</fullName>
    </recommendedName>
</protein>